<feature type="transmembrane region" description="Helical" evidence="1">
    <location>
        <begin position="370"/>
        <end position="389"/>
    </location>
</feature>
<feature type="transmembrane region" description="Helical" evidence="1">
    <location>
        <begin position="81"/>
        <end position="102"/>
    </location>
</feature>
<keyword evidence="1" id="KW-0472">Membrane</keyword>
<dbReference type="InterPro" id="IPR049458">
    <property type="entry name" value="EpsG-like"/>
</dbReference>
<feature type="transmembrane region" description="Helical" evidence="1">
    <location>
        <begin position="311"/>
        <end position="332"/>
    </location>
</feature>
<dbReference type="RefSeq" id="WP_215760266.1">
    <property type="nucleotide sequence ID" value="NZ_JAHKBE010000036.1"/>
</dbReference>
<keyword evidence="1" id="KW-0812">Transmembrane</keyword>
<proteinExistence type="predicted"/>
<comment type="caution">
    <text evidence="2">The sequence shown here is derived from an EMBL/GenBank/DDBJ whole genome shotgun (WGS) entry which is preliminary data.</text>
</comment>
<sequence length="399" mass="46897">MFNFDFIYDAINLILFAAMIWVGKIVSKTKNYWGPCFIIIVMFTLIEGARYGRGVDYLHYLDVFNYNLEDNQVLFTSINNFLKILGVTAEGAFFFYAFPFIWGGLTLMKPSRRYAMYMFPLFLMSTIVIHESFPRQAFSLSFVFFYLAKLNNILENFPHKKIMIKQWAELFILALVAYSLHSIAIVGIFVSTLAMIFLKRPFPWIFSVPILLLGKFVISKSFDFSYLNGLLQFLGSSNEKFSGYVDNADMWFSADAMNDAYNRNIIIELLETFGCCSLAYLGYKLLHKAKDTQNNINEQVKSGAILLGNHYNLYVSLFNISIIGLVILETFYDLEIVRRVAYCWSIFWFVPVSLILYYRKSKIFSNFDRLLMFGFFFWVWEYIRFLFVWQDVPMFIWDK</sequence>
<name>A0ABV1FS68_9BACT</name>
<keyword evidence="1" id="KW-1133">Transmembrane helix</keyword>
<evidence type="ECO:0000313" key="2">
    <source>
        <dbReference type="EMBL" id="MEQ2487210.1"/>
    </source>
</evidence>
<feature type="transmembrane region" description="Helical" evidence="1">
    <location>
        <begin position="32"/>
        <end position="51"/>
    </location>
</feature>
<protein>
    <submittedName>
        <fullName evidence="2">EpsG family protein</fullName>
    </submittedName>
</protein>
<feature type="transmembrane region" description="Helical" evidence="1">
    <location>
        <begin position="6"/>
        <end position="25"/>
    </location>
</feature>
<keyword evidence="3" id="KW-1185">Reference proteome</keyword>
<accession>A0ABV1FS68</accession>
<dbReference type="Pfam" id="PF14897">
    <property type="entry name" value="EpsG"/>
    <property type="match status" value="1"/>
</dbReference>
<feature type="transmembrane region" description="Helical" evidence="1">
    <location>
        <begin position="338"/>
        <end position="358"/>
    </location>
</feature>
<dbReference type="EMBL" id="JBBNFP010000036">
    <property type="protein sequence ID" value="MEQ2487210.1"/>
    <property type="molecule type" value="Genomic_DNA"/>
</dbReference>
<organism evidence="2 3">
    <name type="scientific">Hallella faecis</name>
    <dbReference type="NCBI Taxonomy" id="2841596"/>
    <lineage>
        <taxon>Bacteria</taxon>
        <taxon>Pseudomonadati</taxon>
        <taxon>Bacteroidota</taxon>
        <taxon>Bacteroidia</taxon>
        <taxon>Bacteroidales</taxon>
        <taxon>Prevotellaceae</taxon>
        <taxon>Hallella</taxon>
    </lineage>
</organism>
<evidence type="ECO:0000313" key="3">
    <source>
        <dbReference type="Proteomes" id="UP001487296"/>
    </source>
</evidence>
<feature type="transmembrane region" description="Helical" evidence="1">
    <location>
        <begin position="170"/>
        <end position="196"/>
    </location>
</feature>
<dbReference type="Proteomes" id="UP001487296">
    <property type="component" value="Unassembled WGS sequence"/>
</dbReference>
<reference evidence="2 3" key="1">
    <citation type="submission" date="2024-04" db="EMBL/GenBank/DDBJ databases">
        <title>Human intestinal bacterial collection.</title>
        <authorList>
            <person name="Pauvert C."/>
            <person name="Hitch T.C.A."/>
            <person name="Clavel T."/>
        </authorList>
    </citation>
    <scope>NUCLEOTIDE SEQUENCE [LARGE SCALE GENOMIC DNA]</scope>
    <source>
        <strain evidence="2 3">CLA-AA-H145</strain>
    </source>
</reference>
<gene>
    <name evidence="2" type="ORF">AAAT34_09120</name>
</gene>
<feature type="transmembrane region" description="Helical" evidence="1">
    <location>
        <begin position="202"/>
        <end position="218"/>
    </location>
</feature>
<evidence type="ECO:0000256" key="1">
    <source>
        <dbReference type="SAM" id="Phobius"/>
    </source>
</evidence>